<dbReference type="EMBL" id="CAJNOO010002272">
    <property type="protein sequence ID" value="CAF1252322.1"/>
    <property type="molecule type" value="Genomic_DNA"/>
</dbReference>
<evidence type="ECO:0000313" key="3">
    <source>
        <dbReference type="EMBL" id="CAF1293168.1"/>
    </source>
</evidence>
<evidence type="ECO:0000313" key="1">
    <source>
        <dbReference type="EMBL" id="CAF1252322.1"/>
    </source>
</evidence>
<organism evidence="4 5">
    <name type="scientific">Rotaria sordida</name>
    <dbReference type="NCBI Taxonomy" id="392033"/>
    <lineage>
        <taxon>Eukaryota</taxon>
        <taxon>Metazoa</taxon>
        <taxon>Spiralia</taxon>
        <taxon>Gnathifera</taxon>
        <taxon>Rotifera</taxon>
        <taxon>Eurotatoria</taxon>
        <taxon>Bdelloidea</taxon>
        <taxon>Philodinida</taxon>
        <taxon>Philodinidae</taxon>
        <taxon>Rotaria</taxon>
    </lineage>
</organism>
<accession>A0A818Z1R6</accession>
<dbReference type="Proteomes" id="UP000663889">
    <property type="component" value="Unassembled WGS sequence"/>
</dbReference>
<evidence type="ECO:0000313" key="4">
    <source>
        <dbReference type="EMBL" id="CAF3760694.1"/>
    </source>
</evidence>
<sequence length="143" mass="16576">MHDGALEACHLLDAAGYELVCVTALRACFIEHRLENFRLHGFPIDRIISTRRDIESSDNNPKKQAIEQLHPIVFVDDKKRNFQDIEGVQTKFVFIDHELENDPHRDANIHYNAKYPSLLAFVKDFLKDDIIWLNKSDCLVSLT</sequence>
<gene>
    <name evidence="4" type="ORF">FNK824_LOCUS12783</name>
    <name evidence="1" type="ORF">RFH988_LOCUS27239</name>
    <name evidence="2" type="ORF">SEV965_LOCUS24022</name>
    <name evidence="3" type="ORF">ZHD862_LOCUS27559</name>
</gene>
<dbReference type="OrthoDB" id="9980461at2759"/>
<comment type="caution">
    <text evidence="4">The sequence shown here is derived from an EMBL/GenBank/DDBJ whole genome shotgun (WGS) entry which is preliminary data.</text>
</comment>
<dbReference type="EMBL" id="CAJOBE010001628">
    <property type="protein sequence ID" value="CAF3760694.1"/>
    <property type="molecule type" value="Genomic_DNA"/>
</dbReference>
<dbReference type="EMBL" id="CAJNOT010002191">
    <property type="protein sequence ID" value="CAF1293168.1"/>
    <property type="molecule type" value="Genomic_DNA"/>
</dbReference>
<dbReference type="Proteomes" id="UP000663874">
    <property type="component" value="Unassembled WGS sequence"/>
</dbReference>
<reference evidence="4" key="1">
    <citation type="submission" date="2021-02" db="EMBL/GenBank/DDBJ databases">
        <authorList>
            <person name="Nowell W R."/>
        </authorList>
    </citation>
    <scope>NUCLEOTIDE SEQUENCE</scope>
</reference>
<dbReference type="SUPFAM" id="SSF56784">
    <property type="entry name" value="HAD-like"/>
    <property type="match status" value="1"/>
</dbReference>
<dbReference type="Proteomes" id="UP000663882">
    <property type="component" value="Unassembled WGS sequence"/>
</dbReference>
<name>A0A818Z1R6_9BILA</name>
<dbReference type="EMBL" id="CAJNOU010001825">
    <property type="protein sequence ID" value="CAF1256777.1"/>
    <property type="molecule type" value="Genomic_DNA"/>
</dbReference>
<dbReference type="InterPro" id="IPR036412">
    <property type="entry name" value="HAD-like_sf"/>
</dbReference>
<dbReference type="AlphaFoldDB" id="A0A818Z1R6"/>
<evidence type="ECO:0000313" key="5">
    <source>
        <dbReference type="Proteomes" id="UP000663874"/>
    </source>
</evidence>
<protein>
    <submittedName>
        <fullName evidence="4">Uncharacterized protein</fullName>
    </submittedName>
</protein>
<evidence type="ECO:0000313" key="2">
    <source>
        <dbReference type="EMBL" id="CAF1256777.1"/>
    </source>
</evidence>
<dbReference type="Proteomes" id="UP000663864">
    <property type="component" value="Unassembled WGS sequence"/>
</dbReference>
<proteinExistence type="predicted"/>